<accession>A0A7W8EFU1</accession>
<dbReference type="AlphaFoldDB" id="A0A7W8EFU1"/>
<gene>
    <name evidence="1" type="ORF">HNR40_003258</name>
</gene>
<dbReference type="RefSeq" id="WP_184961972.1">
    <property type="nucleotide sequence ID" value="NZ_JACHIN010000004.1"/>
</dbReference>
<keyword evidence="2" id="KW-1185">Reference proteome</keyword>
<proteinExistence type="predicted"/>
<protein>
    <submittedName>
        <fullName evidence="1">Uncharacterized protein</fullName>
    </submittedName>
</protein>
<sequence>MIDETNGYGHGRNDGVFPEETPVLVRYPLHAEQADDRSSWPWLPGTVLEQCGPDEWLILVEVSVLAEPGPAVSDDANPGSLLYPACFRDSTEIRAVGTEEWLQARSATVY</sequence>
<comment type="caution">
    <text evidence="1">The sequence shown here is derived from an EMBL/GenBank/DDBJ whole genome shotgun (WGS) entry which is preliminary data.</text>
</comment>
<dbReference type="Proteomes" id="UP000568380">
    <property type="component" value="Unassembled WGS sequence"/>
</dbReference>
<name>A0A7W8EFU1_9ACTN</name>
<reference evidence="1 2" key="1">
    <citation type="submission" date="2020-08" db="EMBL/GenBank/DDBJ databases">
        <title>Genomic Encyclopedia of Type Strains, Phase IV (KMG-IV): sequencing the most valuable type-strain genomes for metagenomic binning, comparative biology and taxonomic classification.</title>
        <authorList>
            <person name="Goeker M."/>
        </authorList>
    </citation>
    <scope>NUCLEOTIDE SEQUENCE [LARGE SCALE GENOMIC DNA]</scope>
    <source>
        <strain evidence="1 2">DSM 45385</strain>
    </source>
</reference>
<evidence type="ECO:0000313" key="2">
    <source>
        <dbReference type="Proteomes" id="UP000568380"/>
    </source>
</evidence>
<organism evidence="1 2">
    <name type="scientific">Nonomuraea endophytica</name>
    <dbReference type="NCBI Taxonomy" id="714136"/>
    <lineage>
        <taxon>Bacteria</taxon>
        <taxon>Bacillati</taxon>
        <taxon>Actinomycetota</taxon>
        <taxon>Actinomycetes</taxon>
        <taxon>Streptosporangiales</taxon>
        <taxon>Streptosporangiaceae</taxon>
        <taxon>Nonomuraea</taxon>
    </lineage>
</organism>
<dbReference type="EMBL" id="JACHIN010000004">
    <property type="protein sequence ID" value="MBB5077783.1"/>
    <property type="molecule type" value="Genomic_DNA"/>
</dbReference>
<evidence type="ECO:0000313" key="1">
    <source>
        <dbReference type="EMBL" id="MBB5077783.1"/>
    </source>
</evidence>